<dbReference type="InterPro" id="IPR035952">
    <property type="entry name" value="Rhomboid-like_sf"/>
</dbReference>
<feature type="transmembrane region" description="Helical" evidence="5">
    <location>
        <begin position="51"/>
        <end position="76"/>
    </location>
</feature>
<evidence type="ECO:0000313" key="7">
    <source>
        <dbReference type="EMBL" id="GAA4449597.1"/>
    </source>
</evidence>
<dbReference type="Pfam" id="PF01694">
    <property type="entry name" value="Rhomboid"/>
    <property type="match status" value="1"/>
</dbReference>
<evidence type="ECO:0000313" key="8">
    <source>
        <dbReference type="Proteomes" id="UP001500840"/>
    </source>
</evidence>
<keyword evidence="2 5" id="KW-0812">Transmembrane</keyword>
<feature type="domain" description="Peptidase S54 rhomboid" evidence="6">
    <location>
        <begin position="51"/>
        <end position="181"/>
    </location>
</feature>
<dbReference type="InterPro" id="IPR022764">
    <property type="entry name" value="Peptidase_S54_rhomboid_dom"/>
</dbReference>
<dbReference type="EMBL" id="BAABGA010000018">
    <property type="protein sequence ID" value="GAA4449597.1"/>
    <property type="molecule type" value="Genomic_DNA"/>
</dbReference>
<name>A0ABP8MGK1_9BACT</name>
<evidence type="ECO:0000259" key="6">
    <source>
        <dbReference type="Pfam" id="PF01694"/>
    </source>
</evidence>
<feature type="transmembrane region" description="Helical" evidence="5">
    <location>
        <begin position="83"/>
        <end position="102"/>
    </location>
</feature>
<evidence type="ECO:0000256" key="3">
    <source>
        <dbReference type="ARBA" id="ARBA00022989"/>
    </source>
</evidence>
<evidence type="ECO:0000256" key="4">
    <source>
        <dbReference type="ARBA" id="ARBA00023136"/>
    </source>
</evidence>
<comment type="caution">
    <text evidence="7">The sequence shown here is derived from an EMBL/GenBank/DDBJ whole genome shotgun (WGS) entry which is preliminary data.</text>
</comment>
<gene>
    <name evidence="7" type="ORF">GCM10023156_14430</name>
</gene>
<evidence type="ECO:0000256" key="2">
    <source>
        <dbReference type="ARBA" id="ARBA00022692"/>
    </source>
</evidence>
<dbReference type="Gene3D" id="1.20.1540.10">
    <property type="entry name" value="Rhomboid-like"/>
    <property type="match status" value="1"/>
</dbReference>
<dbReference type="Proteomes" id="UP001500840">
    <property type="component" value="Unassembled WGS sequence"/>
</dbReference>
<reference evidence="8" key="1">
    <citation type="journal article" date="2019" name="Int. J. Syst. Evol. Microbiol.">
        <title>The Global Catalogue of Microorganisms (GCM) 10K type strain sequencing project: providing services to taxonomists for standard genome sequencing and annotation.</title>
        <authorList>
            <consortium name="The Broad Institute Genomics Platform"/>
            <consortium name="The Broad Institute Genome Sequencing Center for Infectious Disease"/>
            <person name="Wu L."/>
            <person name="Ma J."/>
        </authorList>
    </citation>
    <scope>NUCLEOTIDE SEQUENCE [LARGE SCALE GENOMIC DNA]</scope>
    <source>
        <strain evidence="8">JCM 17759</strain>
    </source>
</reference>
<feature type="transmembrane region" description="Helical" evidence="5">
    <location>
        <begin position="133"/>
        <end position="153"/>
    </location>
</feature>
<evidence type="ECO:0000256" key="1">
    <source>
        <dbReference type="ARBA" id="ARBA00004141"/>
    </source>
</evidence>
<evidence type="ECO:0000256" key="5">
    <source>
        <dbReference type="SAM" id="Phobius"/>
    </source>
</evidence>
<protein>
    <recommendedName>
        <fullName evidence="6">Peptidase S54 rhomboid domain-containing protein</fullName>
    </recommendedName>
</protein>
<organism evidence="7 8">
    <name type="scientific">Novipirellula rosea</name>
    <dbReference type="NCBI Taxonomy" id="1031540"/>
    <lineage>
        <taxon>Bacteria</taxon>
        <taxon>Pseudomonadati</taxon>
        <taxon>Planctomycetota</taxon>
        <taxon>Planctomycetia</taxon>
        <taxon>Pirellulales</taxon>
        <taxon>Pirellulaceae</taxon>
        <taxon>Novipirellula</taxon>
    </lineage>
</organism>
<feature type="transmembrane region" description="Helical" evidence="5">
    <location>
        <begin position="108"/>
        <end position="126"/>
    </location>
</feature>
<dbReference type="SUPFAM" id="SSF144091">
    <property type="entry name" value="Rhomboid-like"/>
    <property type="match status" value="1"/>
</dbReference>
<feature type="transmembrane region" description="Helical" evidence="5">
    <location>
        <begin position="159"/>
        <end position="178"/>
    </location>
</feature>
<proteinExistence type="predicted"/>
<accession>A0ABP8MGK1</accession>
<keyword evidence="4 5" id="KW-0472">Membrane</keyword>
<keyword evidence="8" id="KW-1185">Reference proteome</keyword>
<keyword evidence="3 5" id="KW-1133">Transmembrane helix</keyword>
<sequence length="183" mass="19650">MSTSLKKQAYPVLILLLAMWLVRIVDFVIPIDLNHFGLLPRTPRGLVGIGMMPFLHANFGHLISNTIPLAILLGLTVASRHRAWPIIAAIVIGNGVLLWVFGRSANHIGASGLVFGLIAYLITVGIREKQLTSIAIALVVGILFGGTLLTGMLPRWSSVISWDGHLFGGISGLIVGITTSRSR</sequence>
<dbReference type="RefSeq" id="WP_345320711.1">
    <property type="nucleotide sequence ID" value="NZ_BAABGA010000018.1"/>
</dbReference>
<comment type="subcellular location">
    <subcellularLocation>
        <location evidence="1">Membrane</location>
        <topology evidence="1">Multi-pass membrane protein</topology>
    </subcellularLocation>
</comment>
<feature type="transmembrane region" description="Helical" evidence="5">
    <location>
        <begin position="12"/>
        <end position="31"/>
    </location>
</feature>